<proteinExistence type="predicted"/>
<dbReference type="OrthoDB" id="2968323at2759"/>
<dbReference type="Proteomes" id="UP000807469">
    <property type="component" value="Unassembled WGS sequence"/>
</dbReference>
<dbReference type="EMBL" id="MU155739">
    <property type="protein sequence ID" value="KAF9471186.1"/>
    <property type="molecule type" value="Genomic_DNA"/>
</dbReference>
<evidence type="ECO:0000313" key="2">
    <source>
        <dbReference type="Proteomes" id="UP000807469"/>
    </source>
</evidence>
<comment type="caution">
    <text evidence="1">The sequence shown here is derived from an EMBL/GenBank/DDBJ whole genome shotgun (WGS) entry which is preliminary data.</text>
</comment>
<keyword evidence="2" id="KW-1185">Reference proteome</keyword>
<name>A0A9P6CLI5_9AGAR</name>
<evidence type="ECO:0000313" key="1">
    <source>
        <dbReference type="EMBL" id="KAF9471186.1"/>
    </source>
</evidence>
<protein>
    <submittedName>
        <fullName evidence="1">Uncharacterized protein</fullName>
    </submittedName>
</protein>
<organism evidence="1 2">
    <name type="scientific">Pholiota conissans</name>
    <dbReference type="NCBI Taxonomy" id="109636"/>
    <lineage>
        <taxon>Eukaryota</taxon>
        <taxon>Fungi</taxon>
        <taxon>Dikarya</taxon>
        <taxon>Basidiomycota</taxon>
        <taxon>Agaricomycotina</taxon>
        <taxon>Agaricomycetes</taxon>
        <taxon>Agaricomycetidae</taxon>
        <taxon>Agaricales</taxon>
        <taxon>Agaricineae</taxon>
        <taxon>Strophariaceae</taxon>
        <taxon>Pholiota</taxon>
    </lineage>
</organism>
<reference evidence="1" key="1">
    <citation type="submission" date="2020-11" db="EMBL/GenBank/DDBJ databases">
        <authorList>
            <consortium name="DOE Joint Genome Institute"/>
            <person name="Ahrendt S."/>
            <person name="Riley R."/>
            <person name="Andreopoulos W."/>
            <person name="Labutti K."/>
            <person name="Pangilinan J."/>
            <person name="Ruiz-Duenas F.J."/>
            <person name="Barrasa J.M."/>
            <person name="Sanchez-Garcia M."/>
            <person name="Camarero S."/>
            <person name="Miyauchi S."/>
            <person name="Serrano A."/>
            <person name="Linde D."/>
            <person name="Babiker R."/>
            <person name="Drula E."/>
            <person name="Ayuso-Fernandez I."/>
            <person name="Pacheco R."/>
            <person name="Padilla G."/>
            <person name="Ferreira P."/>
            <person name="Barriuso J."/>
            <person name="Kellner H."/>
            <person name="Castanera R."/>
            <person name="Alfaro M."/>
            <person name="Ramirez L."/>
            <person name="Pisabarro A.G."/>
            <person name="Kuo A."/>
            <person name="Tritt A."/>
            <person name="Lipzen A."/>
            <person name="He G."/>
            <person name="Yan M."/>
            <person name="Ng V."/>
            <person name="Cullen D."/>
            <person name="Martin F."/>
            <person name="Rosso M.-N."/>
            <person name="Henrissat B."/>
            <person name="Hibbett D."/>
            <person name="Martinez A.T."/>
            <person name="Grigoriev I.V."/>
        </authorList>
    </citation>
    <scope>NUCLEOTIDE SEQUENCE</scope>
    <source>
        <strain evidence="1">CIRM-BRFM 674</strain>
    </source>
</reference>
<gene>
    <name evidence="1" type="ORF">BDN70DRAFT_978364</name>
</gene>
<dbReference type="AlphaFoldDB" id="A0A9P6CLI5"/>
<accession>A0A9P6CLI5</accession>
<sequence>MCSMFSPLKDVVYCSLRSCQGHRPILSLRAKSQPMPTVCLRNRSGLKQSPHVLSWLSWAENIPVGAEYIIMDVAVGAELHLAWHTLTMKQKLQLVYQWIKIESAVIGLPSKGCACLRGWPNRRKICPRTQHNTHRLLRRLLWLSERHKA</sequence>